<organism evidence="2 3">
    <name type="scientific">Streptomyces antimycoticus</name>
    <dbReference type="NCBI Taxonomy" id="68175"/>
    <lineage>
        <taxon>Bacteria</taxon>
        <taxon>Bacillati</taxon>
        <taxon>Actinomycetota</taxon>
        <taxon>Actinomycetes</taxon>
        <taxon>Kitasatosporales</taxon>
        <taxon>Streptomycetaceae</taxon>
        <taxon>Streptomyces</taxon>
        <taxon>Streptomyces violaceusniger group</taxon>
    </lineage>
</organism>
<accession>A0A499UKF0</accession>
<protein>
    <submittedName>
        <fullName evidence="2">Uncharacterized protein</fullName>
    </submittedName>
</protein>
<dbReference type="EMBL" id="AP019620">
    <property type="protein sequence ID" value="BBJ37651.1"/>
    <property type="molecule type" value="Genomic_DNA"/>
</dbReference>
<evidence type="ECO:0000256" key="1">
    <source>
        <dbReference type="SAM" id="MobiDB-lite"/>
    </source>
</evidence>
<feature type="region of interest" description="Disordered" evidence="1">
    <location>
        <begin position="140"/>
        <end position="161"/>
    </location>
</feature>
<gene>
    <name evidence="2" type="ORF">SSPO_003690</name>
</gene>
<name>A0A499UKF0_9ACTN</name>
<dbReference type="Proteomes" id="UP000463951">
    <property type="component" value="Chromosome"/>
</dbReference>
<reference evidence="2 3" key="1">
    <citation type="journal article" date="2020" name="Int. J. Syst. Evol. Microbiol.">
        <title>Reclassification of Streptomyces castelarensis and Streptomyces sporoclivatus as later heterotypic synonyms of Streptomyces antimycoticus.</title>
        <authorList>
            <person name="Komaki H."/>
            <person name="Tamura T."/>
        </authorList>
    </citation>
    <scope>NUCLEOTIDE SEQUENCE [LARGE SCALE GENOMIC DNA]</scope>
    <source>
        <strain evidence="2 3">NBRC 100767</strain>
    </source>
</reference>
<evidence type="ECO:0000313" key="2">
    <source>
        <dbReference type="EMBL" id="BBJ37651.1"/>
    </source>
</evidence>
<dbReference type="AlphaFoldDB" id="A0A499UKF0"/>
<evidence type="ECO:0000313" key="3">
    <source>
        <dbReference type="Proteomes" id="UP000463951"/>
    </source>
</evidence>
<sequence>MVLNIELSVTSRLLCVVLQARVDDGITMEDVARSTRLEDVQQVRPFLDELVDAGVAETRPHHGRQPGILVYRSPLPQERRTHGCVPCGRCGECSCGHTKGLCRICEETGRVEEEARKDIDRWKRQRDDGAAYAIATRPHRWDCPSLNSPEKSLAQLGTPRP</sequence>
<proteinExistence type="predicted"/>